<dbReference type="Proteomes" id="UP000721844">
    <property type="component" value="Unassembled WGS sequence"/>
</dbReference>
<name>A0A963Z442_9PROT</name>
<evidence type="ECO:0000259" key="5">
    <source>
        <dbReference type="PROSITE" id="PS50931"/>
    </source>
</evidence>
<feature type="domain" description="HTH lysR-type" evidence="5">
    <location>
        <begin position="1"/>
        <end position="58"/>
    </location>
</feature>
<gene>
    <name evidence="6" type="ORF">ACELLULO517_18135</name>
</gene>
<evidence type="ECO:0000256" key="2">
    <source>
        <dbReference type="ARBA" id="ARBA00023015"/>
    </source>
</evidence>
<dbReference type="SUPFAM" id="SSF46785">
    <property type="entry name" value="Winged helix' DNA-binding domain"/>
    <property type="match status" value="1"/>
</dbReference>
<dbReference type="CDD" id="cd08442">
    <property type="entry name" value="PBP2_YofA_SoxR_like"/>
    <property type="match status" value="1"/>
</dbReference>
<dbReference type="Pfam" id="PF00126">
    <property type="entry name" value="HTH_1"/>
    <property type="match status" value="1"/>
</dbReference>
<keyword evidence="7" id="KW-1185">Reference proteome</keyword>
<evidence type="ECO:0000256" key="4">
    <source>
        <dbReference type="ARBA" id="ARBA00023163"/>
    </source>
</evidence>
<dbReference type="EMBL" id="JAESVA010000006">
    <property type="protein sequence ID" value="MCB8882171.1"/>
    <property type="molecule type" value="Genomic_DNA"/>
</dbReference>
<evidence type="ECO:0000313" key="7">
    <source>
        <dbReference type="Proteomes" id="UP000721844"/>
    </source>
</evidence>
<dbReference type="SUPFAM" id="SSF53850">
    <property type="entry name" value="Periplasmic binding protein-like II"/>
    <property type="match status" value="1"/>
</dbReference>
<dbReference type="InterPro" id="IPR000847">
    <property type="entry name" value="LysR_HTH_N"/>
</dbReference>
<keyword evidence="3" id="KW-0238">DNA-binding</keyword>
<dbReference type="GO" id="GO:0000976">
    <property type="term" value="F:transcription cis-regulatory region binding"/>
    <property type="evidence" value="ECO:0007669"/>
    <property type="project" value="TreeGrafter"/>
</dbReference>
<evidence type="ECO:0000256" key="3">
    <source>
        <dbReference type="ARBA" id="ARBA00023125"/>
    </source>
</evidence>
<dbReference type="PANTHER" id="PTHR30126:SF40">
    <property type="entry name" value="HTH-TYPE TRANSCRIPTIONAL REGULATOR GLTR"/>
    <property type="match status" value="1"/>
</dbReference>
<keyword evidence="4" id="KW-0804">Transcription</keyword>
<proteinExistence type="inferred from homology"/>
<reference evidence="6 7" key="1">
    <citation type="journal article" date="2021" name="Microorganisms">
        <title>Acidisoma silvae sp. nov. and Acidisomacellulosilytica sp. nov., Two Acidophilic Bacteria Isolated from Decaying Wood, Hydrolyzing Cellulose and Producing Poly-3-hydroxybutyrate.</title>
        <authorList>
            <person name="Mieszkin S."/>
            <person name="Pouder E."/>
            <person name="Uroz S."/>
            <person name="Simon-Colin C."/>
            <person name="Alain K."/>
        </authorList>
    </citation>
    <scope>NUCLEOTIDE SEQUENCE [LARGE SCALE GENOMIC DNA]</scope>
    <source>
        <strain evidence="6 7">HW T5.17</strain>
    </source>
</reference>
<dbReference type="FunFam" id="1.10.10.10:FF:000001">
    <property type="entry name" value="LysR family transcriptional regulator"/>
    <property type="match status" value="1"/>
</dbReference>
<dbReference type="PANTHER" id="PTHR30126">
    <property type="entry name" value="HTH-TYPE TRANSCRIPTIONAL REGULATOR"/>
    <property type="match status" value="1"/>
</dbReference>
<dbReference type="RefSeq" id="WP_227308835.1">
    <property type="nucleotide sequence ID" value="NZ_JAESVA010000006.1"/>
</dbReference>
<keyword evidence="2" id="KW-0805">Transcription regulation</keyword>
<sequence>MEYADLRVLEAVARHGSMNRAAVELNMVQSNVTARIRILEDQVGTPLFDRSRRGVVLTAAGQRLLPYASRLSAILKEAYAAARDDGVPRGMLTIGSLETTAALRLPPILASFMQAHPSVDLVLTTDTSNALVEDVLARKLDGAFVAGPVQHPDLREETVFQEELMLVTAPGVTSLKALARLPEVKIIVFRRGCSYRQRLDNLLAQLGIQTARHLEFGSLDAILGCVAAGVGISLLPRAVVSPFWQDGRVLAHELPPQDARVATMFIHHKDVHPSSALRAFLATARPLPMPPQRMAAE</sequence>
<comment type="caution">
    <text evidence="6">The sequence shown here is derived from an EMBL/GenBank/DDBJ whole genome shotgun (WGS) entry which is preliminary data.</text>
</comment>
<evidence type="ECO:0000313" key="6">
    <source>
        <dbReference type="EMBL" id="MCB8882171.1"/>
    </source>
</evidence>
<organism evidence="6 7">
    <name type="scientific">Acidisoma cellulosilyticum</name>
    <dbReference type="NCBI Taxonomy" id="2802395"/>
    <lineage>
        <taxon>Bacteria</taxon>
        <taxon>Pseudomonadati</taxon>
        <taxon>Pseudomonadota</taxon>
        <taxon>Alphaproteobacteria</taxon>
        <taxon>Acetobacterales</taxon>
        <taxon>Acidocellaceae</taxon>
        <taxon>Acidisoma</taxon>
    </lineage>
</organism>
<accession>A0A963Z442</accession>
<dbReference type="InterPro" id="IPR005119">
    <property type="entry name" value="LysR_subst-bd"/>
</dbReference>
<dbReference type="InterPro" id="IPR036390">
    <property type="entry name" value="WH_DNA-bd_sf"/>
</dbReference>
<dbReference type="GO" id="GO:0003700">
    <property type="term" value="F:DNA-binding transcription factor activity"/>
    <property type="evidence" value="ECO:0007669"/>
    <property type="project" value="InterPro"/>
</dbReference>
<comment type="similarity">
    <text evidence="1">Belongs to the LysR transcriptional regulatory family.</text>
</comment>
<dbReference type="PROSITE" id="PS50931">
    <property type="entry name" value="HTH_LYSR"/>
    <property type="match status" value="1"/>
</dbReference>
<dbReference type="Gene3D" id="3.40.190.290">
    <property type="match status" value="1"/>
</dbReference>
<dbReference type="Pfam" id="PF03466">
    <property type="entry name" value="LysR_substrate"/>
    <property type="match status" value="1"/>
</dbReference>
<dbReference type="PRINTS" id="PR00039">
    <property type="entry name" value="HTHLYSR"/>
</dbReference>
<dbReference type="AlphaFoldDB" id="A0A963Z442"/>
<protein>
    <submittedName>
        <fullName evidence="6">LysR family transcriptional regulator</fullName>
    </submittedName>
</protein>
<dbReference type="InterPro" id="IPR036388">
    <property type="entry name" value="WH-like_DNA-bd_sf"/>
</dbReference>
<dbReference type="Gene3D" id="1.10.10.10">
    <property type="entry name" value="Winged helix-like DNA-binding domain superfamily/Winged helix DNA-binding domain"/>
    <property type="match status" value="1"/>
</dbReference>
<evidence type="ECO:0000256" key="1">
    <source>
        <dbReference type="ARBA" id="ARBA00009437"/>
    </source>
</evidence>